<organism evidence="10 11">
    <name type="scientific">Pandoraea sputorum</name>
    <dbReference type="NCBI Taxonomy" id="93222"/>
    <lineage>
        <taxon>Bacteria</taxon>
        <taxon>Pseudomonadati</taxon>
        <taxon>Pseudomonadota</taxon>
        <taxon>Betaproteobacteria</taxon>
        <taxon>Burkholderiales</taxon>
        <taxon>Burkholderiaceae</taxon>
        <taxon>Pandoraea</taxon>
    </lineage>
</organism>
<keyword evidence="4 8" id="KW-0812">Transmembrane</keyword>
<keyword evidence="11" id="KW-1185">Reference proteome</keyword>
<proteinExistence type="predicted"/>
<accession>A0A239SCT4</accession>
<reference evidence="10 11" key="1">
    <citation type="submission" date="2017-06" db="EMBL/GenBank/DDBJ databases">
        <authorList>
            <consortium name="Pathogen Informatics"/>
        </authorList>
    </citation>
    <scope>NUCLEOTIDE SEQUENCE [LARGE SCALE GENOMIC DNA]</scope>
    <source>
        <strain evidence="10 11">NCTC13161</strain>
    </source>
</reference>
<gene>
    <name evidence="10" type="primary">yfcJ_1</name>
    <name evidence="10" type="ORF">SAMEA4530655_01393</name>
</gene>
<evidence type="ECO:0000256" key="1">
    <source>
        <dbReference type="ARBA" id="ARBA00004651"/>
    </source>
</evidence>
<feature type="region of interest" description="Disordered" evidence="7">
    <location>
        <begin position="1"/>
        <end position="20"/>
    </location>
</feature>
<protein>
    <submittedName>
        <fullName evidence="10">Putative transporter</fullName>
    </submittedName>
</protein>
<evidence type="ECO:0000256" key="5">
    <source>
        <dbReference type="ARBA" id="ARBA00022989"/>
    </source>
</evidence>
<feature type="transmembrane region" description="Helical" evidence="8">
    <location>
        <begin position="264"/>
        <end position="285"/>
    </location>
</feature>
<dbReference type="InterPro" id="IPR020846">
    <property type="entry name" value="MFS_dom"/>
</dbReference>
<name>A0A239SCT4_9BURK</name>
<evidence type="ECO:0000256" key="8">
    <source>
        <dbReference type="SAM" id="Phobius"/>
    </source>
</evidence>
<evidence type="ECO:0000313" key="11">
    <source>
        <dbReference type="Proteomes" id="UP000215126"/>
    </source>
</evidence>
<evidence type="ECO:0000256" key="7">
    <source>
        <dbReference type="SAM" id="MobiDB-lite"/>
    </source>
</evidence>
<feature type="transmembrane region" description="Helical" evidence="8">
    <location>
        <begin position="163"/>
        <end position="185"/>
    </location>
</feature>
<keyword evidence="5 8" id="KW-1133">Transmembrane helix</keyword>
<dbReference type="EMBL" id="LT906435">
    <property type="protein sequence ID" value="SNU83265.1"/>
    <property type="molecule type" value="Genomic_DNA"/>
</dbReference>
<dbReference type="PANTHER" id="PTHR23517:SF1">
    <property type="match status" value="1"/>
</dbReference>
<keyword evidence="6 8" id="KW-0472">Membrane</keyword>
<sequence length="409" mass="41503">MSSSATPAQSSDQAQPPHQAAGAPVNATALLVRFSLNVFLACLTIGMSLSVVPLFVHNMLGYHNVIVGFAVGVQSLATVLTRKFAGRTADQRGARVALMRGLVFVGLSGVALLATSLISVAAEPRLAVLTLARLLLGVGESLCITGTLTWAIGSLGAAQSGRVMSWTGAAVFGGFAVGAPLGLALYGGTSLAGVAVAICLLPLAGWAVISRIAAVAPAHQAGGALAYSQVLRIVFLPGLALALQGVGFAVVGAFVVLYFEASRWTGAAIALSAFGLAFVLMRLIGGRWPERFGNLRVAQASLVVEAIGLLIVWQAPVAWLALLGTALAGAGASLIFPSLGIEVVKRAPAASRGTSLGTYAAFQDIAILTTGPLAGAVANPFGYRAVFLCGAVAAVLGVIVVVSLRARQR</sequence>
<dbReference type="NCBIfam" id="NF009048">
    <property type="entry name" value="PRK12382.1"/>
    <property type="match status" value="1"/>
</dbReference>
<feature type="transmembrane region" description="Helical" evidence="8">
    <location>
        <begin position="297"/>
        <end position="315"/>
    </location>
</feature>
<dbReference type="GO" id="GO:0022857">
    <property type="term" value="F:transmembrane transporter activity"/>
    <property type="evidence" value="ECO:0007669"/>
    <property type="project" value="InterPro"/>
</dbReference>
<dbReference type="InterPro" id="IPR036259">
    <property type="entry name" value="MFS_trans_sf"/>
</dbReference>
<dbReference type="STRING" id="93222.NA29_11250"/>
<dbReference type="CDD" id="cd17489">
    <property type="entry name" value="MFS_YfcJ_like"/>
    <property type="match status" value="1"/>
</dbReference>
<dbReference type="NCBIfam" id="NF003477">
    <property type="entry name" value="PRK05122.1"/>
    <property type="match status" value="1"/>
</dbReference>
<dbReference type="InterPro" id="IPR011701">
    <property type="entry name" value="MFS"/>
</dbReference>
<dbReference type="Gene3D" id="1.20.1250.20">
    <property type="entry name" value="MFS general substrate transporter like domains"/>
    <property type="match status" value="1"/>
</dbReference>
<evidence type="ECO:0000256" key="3">
    <source>
        <dbReference type="ARBA" id="ARBA00022475"/>
    </source>
</evidence>
<dbReference type="OrthoDB" id="322544at2"/>
<evidence type="ECO:0000256" key="4">
    <source>
        <dbReference type="ARBA" id="ARBA00022692"/>
    </source>
</evidence>
<feature type="transmembrane region" description="Helical" evidence="8">
    <location>
        <begin position="62"/>
        <end position="81"/>
    </location>
</feature>
<dbReference type="InterPro" id="IPR050171">
    <property type="entry name" value="MFS_Transporters"/>
</dbReference>
<feature type="transmembrane region" description="Helical" evidence="8">
    <location>
        <begin position="128"/>
        <end position="151"/>
    </location>
</feature>
<dbReference type="GeneID" id="88094070"/>
<dbReference type="Proteomes" id="UP000215126">
    <property type="component" value="Chromosome 1"/>
</dbReference>
<keyword evidence="3" id="KW-1003">Cell membrane</keyword>
<feature type="transmembrane region" description="Helical" evidence="8">
    <location>
        <begin position="102"/>
        <end position="122"/>
    </location>
</feature>
<dbReference type="PROSITE" id="PS50850">
    <property type="entry name" value="MFS"/>
    <property type="match status" value="1"/>
</dbReference>
<feature type="transmembrane region" description="Helical" evidence="8">
    <location>
        <begin position="321"/>
        <end position="344"/>
    </location>
</feature>
<evidence type="ECO:0000256" key="2">
    <source>
        <dbReference type="ARBA" id="ARBA00022448"/>
    </source>
</evidence>
<evidence type="ECO:0000256" key="6">
    <source>
        <dbReference type="ARBA" id="ARBA00023136"/>
    </source>
</evidence>
<keyword evidence="2" id="KW-0813">Transport</keyword>
<comment type="subcellular location">
    <subcellularLocation>
        <location evidence="1">Cell membrane</location>
        <topology evidence="1">Multi-pass membrane protein</topology>
    </subcellularLocation>
</comment>
<evidence type="ECO:0000259" key="9">
    <source>
        <dbReference type="PROSITE" id="PS50850"/>
    </source>
</evidence>
<dbReference type="AlphaFoldDB" id="A0A239SCT4"/>
<dbReference type="GO" id="GO:0005886">
    <property type="term" value="C:plasma membrane"/>
    <property type="evidence" value="ECO:0007669"/>
    <property type="project" value="UniProtKB-SubCell"/>
</dbReference>
<feature type="transmembrane region" description="Helical" evidence="8">
    <location>
        <begin position="191"/>
        <end position="209"/>
    </location>
</feature>
<dbReference type="PANTHER" id="PTHR23517">
    <property type="entry name" value="RESISTANCE PROTEIN MDTM, PUTATIVE-RELATED-RELATED"/>
    <property type="match status" value="1"/>
</dbReference>
<dbReference type="SUPFAM" id="SSF103473">
    <property type="entry name" value="MFS general substrate transporter"/>
    <property type="match status" value="1"/>
</dbReference>
<feature type="transmembrane region" description="Helical" evidence="8">
    <location>
        <begin position="381"/>
        <end position="404"/>
    </location>
</feature>
<feature type="domain" description="Major facilitator superfamily (MFS) profile" evidence="9">
    <location>
        <begin position="230"/>
        <end position="409"/>
    </location>
</feature>
<evidence type="ECO:0000313" key="10">
    <source>
        <dbReference type="EMBL" id="SNU83265.1"/>
    </source>
</evidence>
<feature type="transmembrane region" description="Helical" evidence="8">
    <location>
        <begin position="230"/>
        <end position="258"/>
    </location>
</feature>
<dbReference type="RefSeq" id="WP_084103526.1">
    <property type="nucleotide sequence ID" value="NZ_CABPRX010000005.1"/>
</dbReference>
<feature type="compositionally biased region" description="Polar residues" evidence="7">
    <location>
        <begin position="1"/>
        <end position="12"/>
    </location>
</feature>
<feature type="transmembrane region" description="Helical" evidence="8">
    <location>
        <begin position="36"/>
        <end position="56"/>
    </location>
</feature>
<dbReference type="Pfam" id="PF07690">
    <property type="entry name" value="MFS_1"/>
    <property type="match status" value="1"/>
</dbReference>